<feature type="domain" description="PA" evidence="2">
    <location>
        <begin position="128"/>
        <end position="211"/>
    </location>
</feature>
<keyword evidence="4" id="KW-0378">Hydrolase</keyword>
<dbReference type="Gene3D" id="3.50.30.30">
    <property type="match status" value="1"/>
</dbReference>
<protein>
    <submittedName>
        <fullName evidence="4">Aminopeptidase</fullName>
    </submittedName>
</protein>
<dbReference type="Proteomes" id="UP000271624">
    <property type="component" value="Unassembled WGS sequence"/>
</dbReference>
<dbReference type="Pfam" id="PF02225">
    <property type="entry name" value="PA"/>
    <property type="match status" value="1"/>
</dbReference>
<reference evidence="4" key="2">
    <citation type="journal article" date="2019" name="Genome Biol. Evol.">
        <title>Day and night: Metabolic profiles and evolutionary relationships of six axenic non-marine cyanobacteria.</title>
        <authorList>
            <person name="Will S.E."/>
            <person name="Henke P."/>
            <person name="Boedeker C."/>
            <person name="Huang S."/>
            <person name="Brinkmann H."/>
            <person name="Rohde M."/>
            <person name="Jarek M."/>
            <person name="Friedl T."/>
            <person name="Seufert S."/>
            <person name="Schumacher M."/>
            <person name="Overmann J."/>
            <person name="Neumann-Schaal M."/>
            <person name="Petersen J."/>
        </authorList>
    </citation>
    <scope>NUCLEOTIDE SEQUENCE [LARGE SCALE GENOMIC DNA]</scope>
    <source>
        <strain evidence="4">PCC 7102</strain>
    </source>
</reference>
<feature type="domain" description="Peptidase M28" evidence="3">
    <location>
        <begin position="234"/>
        <end position="403"/>
    </location>
</feature>
<gene>
    <name evidence="4" type="ORF">DSM106972_037950</name>
</gene>
<keyword evidence="4" id="KW-0645">Protease</keyword>
<dbReference type="InterPro" id="IPR046450">
    <property type="entry name" value="PA_dom_sf"/>
</dbReference>
<proteinExistence type="predicted"/>
<dbReference type="PANTHER" id="PTHR12147:SF26">
    <property type="entry name" value="PEPTIDASE M28 DOMAIN-CONTAINING PROTEIN"/>
    <property type="match status" value="1"/>
</dbReference>
<accession>A0A3S1D7H1</accession>
<dbReference type="GO" id="GO:0006508">
    <property type="term" value="P:proteolysis"/>
    <property type="evidence" value="ECO:0007669"/>
    <property type="project" value="InterPro"/>
</dbReference>
<dbReference type="Gene3D" id="3.40.630.10">
    <property type="entry name" value="Zn peptidases"/>
    <property type="match status" value="1"/>
</dbReference>
<dbReference type="GO" id="GO:0004177">
    <property type="term" value="F:aminopeptidase activity"/>
    <property type="evidence" value="ECO:0007669"/>
    <property type="project" value="UniProtKB-KW"/>
</dbReference>
<dbReference type="SUPFAM" id="SSF53187">
    <property type="entry name" value="Zn-dependent exopeptidases"/>
    <property type="match status" value="1"/>
</dbReference>
<dbReference type="InterPro" id="IPR003137">
    <property type="entry name" value="PA_domain"/>
</dbReference>
<evidence type="ECO:0000313" key="5">
    <source>
        <dbReference type="Proteomes" id="UP000271624"/>
    </source>
</evidence>
<dbReference type="EMBL" id="RSCL01000009">
    <property type="protein sequence ID" value="RUT04974.1"/>
    <property type="molecule type" value="Genomic_DNA"/>
</dbReference>
<name>A0A3S1D7H1_9CYAN</name>
<dbReference type="PANTHER" id="PTHR12147">
    <property type="entry name" value="METALLOPEPTIDASE M28 FAMILY MEMBER"/>
    <property type="match status" value="1"/>
</dbReference>
<dbReference type="RefSeq" id="WP_127082251.1">
    <property type="nucleotide sequence ID" value="NZ_RSCL01000009.1"/>
</dbReference>
<feature type="signal peptide" evidence="1">
    <location>
        <begin position="1"/>
        <end position="27"/>
    </location>
</feature>
<keyword evidence="5" id="KW-1185">Reference proteome</keyword>
<keyword evidence="4" id="KW-0031">Aminopeptidase</keyword>
<dbReference type="InterPro" id="IPR007484">
    <property type="entry name" value="Peptidase_M28"/>
</dbReference>
<evidence type="ECO:0000313" key="4">
    <source>
        <dbReference type="EMBL" id="RUT04974.1"/>
    </source>
</evidence>
<sequence length="417" mass="44845">MSVKPQTKSWLKVVLVTSLFIIPPACAIQFNIINAVEPTVKQKTQNQTDNQAYTDVQNLINMGPRVAGTPTNEKASAYIEQQYRKAGYRTRIQTFTYSKFRDFGSNLTVDGRNIKASAFKGSAPGKLSARLVAVPNFGRANDFATVNFKGAIALVKRGEIRFSEKVTNAINAGAIGVVIVNNKAGNLTYGTLTQNSPIPVLGISGDEGNKLYGRAPLTINLNANGQKIDVTGRNVVAYQEGVTQPRVILGGHFDSVEGAPGANDNASGTAVVLDIARKVSKTPLAREAWFIAFDGEEDGLHGSRAFVDAATPQFLSELKGMMNFDMVGVNNKLLIGGSSDLTKLAQVVQPKAELFGASYANGASDHAPFAAKGVPILFFYRGMEPNYHSPNDKTVDPKLLDETTQAGLDIFKRLISN</sequence>
<evidence type="ECO:0000259" key="3">
    <source>
        <dbReference type="Pfam" id="PF04389"/>
    </source>
</evidence>
<evidence type="ECO:0000259" key="2">
    <source>
        <dbReference type="Pfam" id="PF02225"/>
    </source>
</evidence>
<organism evidence="4 5">
    <name type="scientific">Dulcicalothrix desertica PCC 7102</name>
    <dbReference type="NCBI Taxonomy" id="232991"/>
    <lineage>
        <taxon>Bacteria</taxon>
        <taxon>Bacillati</taxon>
        <taxon>Cyanobacteriota</taxon>
        <taxon>Cyanophyceae</taxon>
        <taxon>Nostocales</taxon>
        <taxon>Calotrichaceae</taxon>
        <taxon>Dulcicalothrix</taxon>
    </lineage>
</organism>
<dbReference type="GO" id="GO:0008235">
    <property type="term" value="F:metalloexopeptidase activity"/>
    <property type="evidence" value="ECO:0007669"/>
    <property type="project" value="InterPro"/>
</dbReference>
<dbReference type="AlphaFoldDB" id="A0A3S1D7H1"/>
<dbReference type="OrthoDB" id="9762302at2"/>
<reference evidence="4" key="1">
    <citation type="submission" date="2018-12" db="EMBL/GenBank/DDBJ databases">
        <authorList>
            <person name="Will S."/>
            <person name="Neumann-Schaal M."/>
            <person name="Henke P."/>
        </authorList>
    </citation>
    <scope>NUCLEOTIDE SEQUENCE</scope>
    <source>
        <strain evidence="4">PCC 7102</strain>
    </source>
</reference>
<dbReference type="InterPro" id="IPR045175">
    <property type="entry name" value="M28_fam"/>
</dbReference>
<feature type="chain" id="PRO_5030083042" evidence="1">
    <location>
        <begin position="28"/>
        <end position="417"/>
    </location>
</feature>
<evidence type="ECO:0000256" key="1">
    <source>
        <dbReference type="SAM" id="SignalP"/>
    </source>
</evidence>
<dbReference type="SUPFAM" id="SSF52025">
    <property type="entry name" value="PA domain"/>
    <property type="match status" value="1"/>
</dbReference>
<dbReference type="Pfam" id="PF04389">
    <property type="entry name" value="Peptidase_M28"/>
    <property type="match status" value="1"/>
</dbReference>
<comment type="caution">
    <text evidence="4">The sequence shown here is derived from an EMBL/GenBank/DDBJ whole genome shotgun (WGS) entry which is preliminary data.</text>
</comment>
<keyword evidence="1" id="KW-0732">Signal</keyword>